<proteinExistence type="predicted"/>
<name>A0A483CV68_9EURY</name>
<comment type="caution">
    <text evidence="2">The sequence shown here is derived from an EMBL/GenBank/DDBJ whole genome shotgun (WGS) entry which is preliminary data.</text>
</comment>
<dbReference type="AlphaFoldDB" id="A0A483CV68"/>
<reference evidence="2 3" key="1">
    <citation type="submission" date="2017-11" db="EMBL/GenBank/DDBJ databases">
        <title>Isolation and Characterization of Methanofollis Species from Methane Seep Offshore SW Taiwan.</title>
        <authorList>
            <person name="Teng N.-H."/>
            <person name="Lai M.-C."/>
            <person name="Chen S.-C."/>
        </authorList>
    </citation>
    <scope>NUCLEOTIDE SEQUENCE [LARGE SCALE GENOMIC DNA]</scope>
    <source>
        <strain evidence="2 3">FWC-SCC2</strain>
    </source>
</reference>
<keyword evidence="3" id="KW-1185">Reference proteome</keyword>
<keyword evidence="1" id="KW-0472">Membrane</keyword>
<protein>
    <submittedName>
        <fullName evidence="2">Uncharacterized protein</fullName>
    </submittedName>
</protein>
<sequence length="59" mass="5972">MDKTGIAMIVVGLVLAALGIFGISLLAPEVIAFLIGVIELVVVLIGLGLIVIGAIMAQE</sequence>
<evidence type="ECO:0000313" key="3">
    <source>
        <dbReference type="Proteomes" id="UP000292580"/>
    </source>
</evidence>
<dbReference type="OrthoDB" id="380971at2157"/>
<dbReference type="RefSeq" id="WP_130645909.1">
    <property type="nucleotide sequence ID" value="NZ_PGCL01000001.1"/>
</dbReference>
<feature type="transmembrane region" description="Helical" evidence="1">
    <location>
        <begin position="33"/>
        <end position="57"/>
    </location>
</feature>
<keyword evidence="1" id="KW-1133">Transmembrane helix</keyword>
<organism evidence="2 3">
    <name type="scientific">Methanofollis fontis</name>
    <dbReference type="NCBI Taxonomy" id="2052832"/>
    <lineage>
        <taxon>Archaea</taxon>
        <taxon>Methanobacteriati</taxon>
        <taxon>Methanobacteriota</taxon>
        <taxon>Stenosarchaea group</taxon>
        <taxon>Methanomicrobia</taxon>
        <taxon>Methanomicrobiales</taxon>
        <taxon>Methanomicrobiaceae</taxon>
        <taxon>Methanofollis</taxon>
    </lineage>
</organism>
<gene>
    <name evidence="2" type="ORF">CUJ86_02130</name>
</gene>
<accession>A0A483CV68</accession>
<dbReference type="Proteomes" id="UP000292580">
    <property type="component" value="Unassembled WGS sequence"/>
</dbReference>
<keyword evidence="1" id="KW-0812">Transmembrane</keyword>
<dbReference type="EMBL" id="PGCL01000001">
    <property type="protein sequence ID" value="TAJ45546.1"/>
    <property type="molecule type" value="Genomic_DNA"/>
</dbReference>
<feature type="transmembrane region" description="Helical" evidence="1">
    <location>
        <begin position="7"/>
        <end position="27"/>
    </location>
</feature>
<evidence type="ECO:0000256" key="1">
    <source>
        <dbReference type="SAM" id="Phobius"/>
    </source>
</evidence>
<evidence type="ECO:0000313" key="2">
    <source>
        <dbReference type="EMBL" id="TAJ45546.1"/>
    </source>
</evidence>